<comment type="similarity">
    <text evidence="3">Belongs to the DapA family. NanA subfamily.</text>
</comment>
<feature type="active site" description="Schiff-base intermediate with substrate" evidence="12">
    <location>
        <position position="195"/>
    </location>
</feature>
<dbReference type="GO" id="GO:0008747">
    <property type="term" value="F:N-acetylneuraminate lyase activity"/>
    <property type="evidence" value="ECO:0007669"/>
    <property type="project" value="UniProtKB-EC"/>
</dbReference>
<dbReference type="SMART" id="SM01130">
    <property type="entry name" value="DHDPS"/>
    <property type="match status" value="1"/>
</dbReference>
<evidence type="ECO:0000256" key="12">
    <source>
        <dbReference type="PIRSR" id="PIRSR001365-1"/>
    </source>
</evidence>
<evidence type="ECO:0000313" key="15">
    <source>
        <dbReference type="Proteomes" id="UP001231518"/>
    </source>
</evidence>
<keyword evidence="15" id="KW-1185">Reference proteome</keyword>
<dbReference type="PANTHER" id="PTHR12128:SF21">
    <property type="entry name" value="N-ACETYLNEURAMINATE LYASE"/>
    <property type="match status" value="1"/>
</dbReference>
<evidence type="ECO:0000256" key="3">
    <source>
        <dbReference type="ARBA" id="ARBA00006324"/>
    </source>
</evidence>
<evidence type="ECO:0000256" key="9">
    <source>
        <dbReference type="ARBA" id="ARBA00023277"/>
    </source>
</evidence>
<dbReference type="EMBL" id="JARGEI010000011">
    <property type="protein sequence ID" value="KAJ8723738.1"/>
    <property type="molecule type" value="Genomic_DNA"/>
</dbReference>
<dbReference type="GO" id="GO:0005737">
    <property type="term" value="C:cytoplasm"/>
    <property type="evidence" value="ECO:0007669"/>
    <property type="project" value="UniProtKB-SubCell"/>
</dbReference>
<evidence type="ECO:0000256" key="4">
    <source>
        <dbReference type="ARBA" id="ARBA00011881"/>
    </source>
</evidence>
<dbReference type="Pfam" id="PF00701">
    <property type="entry name" value="DHDPS"/>
    <property type="match status" value="1"/>
</dbReference>
<dbReference type="InterPro" id="IPR002220">
    <property type="entry name" value="DapA-like"/>
</dbReference>
<gene>
    <name evidence="14" type="ORF">PYW07_007718</name>
</gene>
<comment type="pathway">
    <text evidence="2">Amino-sugar metabolism; N-acetylneuraminate degradation.</text>
</comment>
<dbReference type="PRINTS" id="PR00146">
    <property type="entry name" value="DHPICSNTHASE"/>
</dbReference>
<feature type="active site" description="Proton donor/acceptor" evidence="12">
    <location>
        <position position="165"/>
    </location>
</feature>
<feature type="binding site" evidence="13">
    <location>
        <position position="74"/>
    </location>
    <ligand>
        <name>pyruvate</name>
        <dbReference type="ChEBI" id="CHEBI:15361"/>
    </ligand>
</feature>
<comment type="subcellular location">
    <subcellularLocation>
        <location evidence="1">Cytoplasm</location>
    </subcellularLocation>
</comment>
<dbReference type="SUPFAM" id="SSF51569">
    <property type="entry name" value="Aldolase"/>
    <property type="match status" value="1"/>
</dbReference>
<protein>
    <recommendedName>
        <fullName evidence="5">N-acetylneuraminate lyase</fullName>
        <ecNumber evidence="5">4.1.3.3</ecNumber>
    </recommendedName>
</protein>
<evidence type="ECO:0000256" key="5">
    <source>
        <dbReference type="ARBA" id="ARBA00012911"/>
    </source>
</evidence>
<evidence type="ECO:0000256" key="6">
    <source>
        <dbReference type="ARBA" id="ARBA00022490"/>
    </source>
</evidence>
<keyword evidence="9" id="KW-0119">Carbohydrate metabolism</keyword>
<dbReference type="InterPro" id="IPR020624">
    <property type="entry name" value="Schiff_base-form_aldolases_CS"/>
</dbReference>
<comment type="catalytic activity">
    <reaction evidence="10">
        <text>aceneuramate = aldehydo-N-acetyl-D-mannosamine + pyruvate</text>
        <dbReference type="Rhea" id="RHEA:23296"/>
        <dbReference type="ChEBI" id="CHEBI:15361"/>
        <dbReference type="ChEBI" id="CHEBI:17122"/>
        <dbReference type="ChEBI" id="CHEBI:173083"/>
        <dbReference type="EC" id="4.1.3.3"/>
    </reaction>
</comment>
<evidence type="ECO:0000256" key="8">
    <source>
        <dbReference type="ARBA" id="ARBA00023270"/>
    </source>
</evidence>
<sequence>MSLTFRSLNHADGTAGIDDQDMLHLIPVFEVKGVLAPVFTPFMESGSVDLSVIPIYMAYLDTHQVNGILVGGTTGEGMSLNVSERKSLLEAWMTAARPCGTKVIAQVGGAPLPDVLELAKHAETQRADGVMTLPELYYKPKTSEQLVRYLQSVAEAAPTLPLIYYHFPMMTGVDVNMRQLFSEASTKLPNLKGAKADLGVADQVAGLLAEDQKIFIANHHIAPSVLMGHDSSIATVANLFPDLVHNIVQTVKDEDVLKARVLQQRLNNLVDGDFVPAMKATMELVTGIRLGPARRPLVPLNMEQRKSLRDTLNSLDVQLQMAV</sequence>
<keyword evidence="8" id="KW-0704">Schiff base</keyword>
<feature type="binding site" evidence="13">
    <location>
        <position position="233"/>
    </location>
    <ligand>
        <name>pyruvate</name>
        <dbReference type="ChEBI" id="CHEBI:15361"/>
    </ligand>
</feature>
<dbReference type="AlphaFoldDB" id="A0AAD8DV59"/>
<evidence type="ECO:0000256" key="2">
    <source>
        <dbReference type="ARBA" id="ARBA00004878"/>
    </source>
</evidence>
<comment type="caution">
    <text evidence="14">The sequence shown here is derived from an EMBL/GenBank/DDBJ whole genome shotgun (WGS) entry which is preliminary data.</text>
</comment>
<evidence type="ECO:0000256" key="10">
    <source>
        <dbReference type="ARBA" id="ARBA00044906"/>
    </source>
</evidence>
<dbReference type="PIRSF" id="PIRSF001365">
    <property type="entry name" value="DHDPS"/>
    <property type="match status" value="1"/>
</dbReference>
<evidence type="ECO:0000256" key="11">
    <source>
        <dbReference type="PIRNR" id="PIRNR001365"/>
    </source>
</evidence>
<keyword evidence="6" id="KW-0963">Cytoplasm</keyword>
<comment type="subunit">
    <text evidence="4">Homotetramer.</text>
</comment>
<reference evidence="14" key="1">
    <citation type="submission" date="2023-03" db="EMBL/GenBank/DDBJ databases">
        <title>Chromosome-level genomes of two armyworms, Mythimna separata and Mythimna loreyi, provide insights into the biosynthesis and reception of sex pheromones.</title>
        <authorList>
            <person name="Zhao H."/>
        </authorList>
    </citation>
    <scope>NUCLEOTIDE SEQUENCE</scope>
    <source>
        <strain evidence="14">BeijingLab</strain>
        <tissue evidence="14">Pupa</tissue>
    </source>
</reference>
<dbReference type="Proteomes" id="UP001231518">
    <property type="component" value="Chromosome 20"/>
</dbReference>
<keyword evidence="7 11" id="KW-0456">Lyase</keyword>
<dbReference type="Gene3D" id="3.20.20.70">
    <property type="entry name" value="Aldolase class I"/>
    <property type="match status" value="1"/>
</dbReference>
<accession>A0AAD8DV59</accession>
<evidence type="ECO:0000256" key="7">
    <source>
        <dbReference type="ARBA" id="ARBA00023239"/>
    </source>
</evidence>
<organism evidence="14 15">
    <name type="scientific">Mythimna separata</name>
    <name type="common">Oriental armyworm</name>
    <name type="synonym">Pseudaletia separata</name>
    <dbReference type="NCBI Taxonomy" id="271217"/>
    <lineage>
        <taxon>Eukaryota</taxon>
        <taxon>Metazoa</taxon>
        <taxon>Ecdysozoa</taxon>
        <taxon>Arthropoda</taxon>
        <taxon>Hexapoda</taxon>
        <taxon>Insecta</taxon>
        <taxon>Pterygota</taxon>
        <taxon>Neoptera</taxon>
        <taxon>Endopterygota</taxon>
        <taxon>Lepidoptera</taxon>
        <taxon>Glossata</taxon>
        <taxon>Ditrysia</taxon>
        <taxon>Noctuoidea</taxon>
        <taxon>Noctuidae</taxon>
        <taxon>Noctuinae</taxon>
        <taxon>Hadenini</taxon>
        <taxon>Mythimna</taxon>
    </lineage>
</organism>
<evidence type="ECO:0000256" key="13">
    <source>
        <dbReference type="PIRSR" id="PIRSR001365-2"/>
    </source>
</evidence>
<evidence type="ECO:0000313" key="14">
    <source>
        <dbReference type="EMBL" id="KAJ8723738.1"/>
    </source>
</evidence>
<dbReference type="PROSITE" id="PS00665">
    <property type="entry name" value="DHDPS_1"/>
    <property type="match status" value="1"/>
</dbReference>
<evidence type="ECO:0000256" key="1">
    <source>
        <dbReference type="ARBA" id="ARBA00004496"/>
    </source>
</evidence>
<name>A0AAD8DV59_MYTSE</name>
<dbReference type="PANTHER" id="PTHR12128">
    <property type="entry name" value="DIHYDRODIPICOLINATE SYNTHASE"/>
    <property type="match status" value="1"/>
</dbReference>
<dbReference type="InterPro" id="IPR013785">
    <property type="entry name" value="Aldolase_TIM"/>
</dbReference>
<dbReference type="EC" id="4.1.3.3" evidence="5"/>
<proteinExistence type="inferred from homology"/>